<feature type="region of interest" description="Disordered" evidence="1">
    <location>
        <begin position="1"/>
        <end position="20"/>
    </location>
</feature>
<feature type="region of interest" description="Disordered" evidence="1">
    <location>
        <begin position="28"/>
        <end position="52"/>
    </location>
</feature>
<feature type="non-terminal residue" evidence="2">
    <location>
        <position position="52"/>
    </location>
</feature>
<dbReference type="EMBL" id="JAHRHJ020000007">
    <property type="protein sequence ID" value="KAH9307497.1"/>
    <property type="molecule type" value="Genomic_DNA"/>
</dbReference>
<reference evidence="2 3" key="1">
    <citation type="journal article" date="2021" name="Nat. Plants">
        <title>The Taxus genome provides insights into paclitaxel biosynthesis.</title>
        <authorList>
            <person name="Xiong X."/>
            <person name="Gou J."/>
            <person name="Liao Q."/>
            <person name="Li Y."/>
            <person name="Zhou Q."/>
            <person name="Bi G."/>
            <person name="Li C."/>
            <person name="Du R."/>
            <person name="Wang X."/>
            <person name="Sun T."/>
            <person name="Guo L."/>
            <person name="Liang H."/>
            <person name="Lu P."/>
            <person name="Wu Y."/>
            <person name="Zhang Z."/>
            <person name="Ro D.K."/>
            <person name="Shang Y."/>
            <person name="Huang S."/>
            <person name="Yan J."/>
        </authorList>
    </citation>
    <scope>NUCLEOTIDE SEQUENCE [LARGE SCALE GENOMIC DNA]</scope>
    <source>
        <strain evidence="2">Ta-2019</strain>
    </source>
</reference>
<evidence type="ECO:0000256" key="1">
    <source>
        <dbReference type="SAM" id="MobiDB-lite"/>
    </source>
</evidence>
<gene>
    <name evidence="2" type="ORF">KI387_035408</name>
</gene>
<evidence type="ECO:0000313" key="3">
    <source>
        <dbReference type="Proteomes" id="UP000824469"/>
    </source>
</evidence>
<proteinExistence type="predicted"/>
<organism evidence="2 3">
    <name type="scientific">Taxus chinensis</name>
    <name type="common">Chinese yew</name>
    <name type="synonym">Taxus wallichiana var. chinensis</name>
    <dbReference type="NCBI Taxonomy" id="29808"/>
    <lineage>
        <taxon>Eukaryota</taxon>
        <taxon>Viridiplantae</taxon>
        <taxon>Streptophyta</taxon>
        <taxon>Embryophyta</taxon>
        <taxon>Tracheophyta</taxon>
        <taxon>Spermatophyta</taxon>
        <taxon>Pinopsida</taxon>
        <taxon>Pinidae</taxon>
        <taxon>Conifers II</taxon>
        <taxon>Cupressales</taxon>
        <taxon>Taxaceae</taxon>
        <taxon>Taxus</taxon>
    </lineage>
</organism>
<evidence type="ECO:0000313" key="2">
    <source>
        <dbReference type="EMBL" id="KAH9307497.1"/>
    </source>
</evidence>
<feature type="compositionally biased region" description="Acidic residues" evidence="1">
    <location>
        <begin position="28"/>
        <end position="43"/>
    </location>
</feature>
<keyword evidence="3" id="KW-1185">Reference proteome</keyword>
<sequence>FFEKKEVEAPPPDSPNVDISPIVEIEADVPIEDESDDGDDVDDKIEPQPMGV</sequence>
<protein>
    <submittedName>
        <fullName evidence="2">Uncharacterized protein</fullName>
    </submittedName>
</protein>
<name>A0AA38FNU8_TAXCH</name>
<comment type="caution">
    <text evidence="2">The sequence shown here is derived from an EMBL/GenBank/DDBJ whole genome shotgun (WGS) entry which is preliminary data.</text>
</comment>
<feature type="non-terminal residue" evidence="2">
    <location>
        <position position="1"/>
    </location>
</feature>
<dbReference type="Proteomes" id="UP000824469">
    <property type="component" value="Unassembled WGS sequence"/>
</dbReference>
<accession>A0AA38FNU8</accession>
<dbReference type="AlphaFoldDB" id="A0AA38FNU8"/>